<evidence type="ECO:0000313" key="2">
    <source>
        <dbReference type="Proteomes" id="UP000195077"/>
    </source>
</evidence>
<dbReference type="AlphaFoldDB" id="A0A9X6L2G7"/>
<dbReference type="Proteomes" id="UP000195077">
    <property type="component" value="Unassembled WGS sequence"/>
</dbReference>
<comment type="caution">
    <text evidence="1">The sequence shown here is derived from an EMBL/GenBank/DDBJ whole genome shotgun (WGS) entry which is preliminary data.</text>
</comment>
<sequence>MGMDGKKSPLEFFEQKLMSFKETNFCSLGVLKPLKLMVTWCYSCKDSRRATIKKIGNSLYRGIA</sequence>
<gene>
    <name evidence="1" type="ORF">BK775_03345</name>
</gene>
<evidence type="ECO:0000313" key="1">
    <source>
        <dbReference type="EMBL" id="OUA31739.1"/>
    </source>
</evidence>
<accession>A0A9X6L2G7</accession>
<dbReference type="EMBL" id="NFEN01000024">
    <property type="protein sequence ID" value="OUA31739.1"/>
    <property type="molecule type" value="Genomic_DNA"/>
</dbReference>
<protein>
    <submittedName>
        <fullName evidence="1">Uncharacterized protein</fullName>
    </submittedName>
</protein>
<name>A0A9X6L2G7_BACTU</name>
<proteinExistence type="predicted"/>
<reference evidence="1 2" key="1">
    <citation type="submission" date="2016-10" db="EMBL/GenBank/DDBJ databases">
        <title>Comparative genomics of Bacillus thuringiensis reveals a path to pathogens against multiple invertebrate hosts.</title>
        <authorList>
            <person name="Zheng J."/>
            <person name="Gao Q."/>
            <person name="Liu H."/>
            <person name="Peng D."/>
            <person name="Ruan L."/>
            <person name="Sun M."/>
        </authorList>
    </citation>
    <scope>NUCLEOTIDE SEQUENCE [LARGE SCALE GENOMIC DNA]</scope>
    <source>
        <strain evidence="1">I13</strain>
    </source>
</reference>
<organism evidence="1 2">
    <name type="scientific">Bacillus thuringiensis</name>
    <dbReference type="NCBI Taxonomy" id="1428"/>
    <lineage>
        <taxon>Bacteria</taxon>
        <taxon>Bacillati</taxon>
        <taxon>Bacillota</taxon>
        <taxon>Bacilli</taxon>
        <taxon>Bacillales</taxon>
        <taxon>Bacillaceae</taxon>
        <taxon>Bacillus</taxon>
        <taxon>Bacillus cereus group</taxon>
    </lineage>
</organism>